<dbReference type="Proteomes" id="UP000667802">
    <property type="component" value="Unassembled WGS sequence"/>
</dbReference>
<proteinExistence type="predicted"/>
<accession>A0AAP5MA34</accession>
<gene>
    <name evidence="2" type="ORF">G7B40_017515</name>
</gene>
<organism evidence="2 3">
    <name type="scientific">Aetokthonos hydrillicola Thurmond2011</name>
    <dbReference type="NCBI Taxonomy" id="2712845"/>
    <lineage>
        <taxon>Bacteria</taxon>
        <taxon>Bacillati</taxon>
        <taxon>Cyanobacteriota</taxon>
        <taxon>Cyanophyceae</taxon>
        <taxon>Nostocales</taxon>
        <taxon>Hapalosiphonaceae</taxon>
        <taxon>Aetokthonos</taxon>
    </lineage>
</organism>
<name>A0AAP5MA34_9CYAN</name>
<dbReference type="EMBL" id="JAALHA020000008">
    <property type="protein sequence ID" value="MDR9896342.1"/>
    <property type="molecule type" value="Genomic_DNA"/>
</dbReference>
<evidence type="ECO:0000256" key="1">
    <source>
        <dbReference type="SAM" id="Coils"/>
    </source>
</evidence>
<keyword evidence="3" id="KW-1185">Reference proteome</keyword>
<feature type="coiled-coil region" evidence="1">
    <location>
        <begin position="25"/>
        <end position="59"/>
    </location>
</feature>
<comment type="caution">
    <text evidence="2">The sequence shown here is derived from an EMBL/GenBank/DDBJ whole genome shotgun (WGS) entry which is preliminary data.</text>
</comment>
<keyword evidence="1" id="KW-0175">Coiled coil</keyword>
<evidence type="ECO:0000313" key="3">
    <source>
        <dbReference type="Proteomes" id="UP000667802"/>
    </source>
</evidence>
<dbReference type="RefSeq" id="WP_208339296.1">
    <property type="nucleotide sequence ID" value="NZ_CAWQFN010000502.1"/>
</dbReference>
<evidence type="ECO:0000313" key="2">
    <source>
        <dbReference type="EMBL" id="MDR9896342.1"/>
    </source>
</evidence>
<protein>
    <submittedName>
        <fullName evidence="2">Uncharacterized protein</fullName>
    </submittedName>
</protein>
<reference evidence="3" key="1">
    <citation type="journal article" date="2021" name="Science">
        <title>Hunting the eagle killer: A cyanobacterial neurotoxin causes vacuolar myelinopathy.</title>
        <authorList>
            <person name="Breinlinger S."/>
            <person name="Phillips T.J."/>
            <person name="Haram B.N."/>
            <person name="Mares J."/>
            <person name="Martinez Yerena J.A."/>
            <person name="Hrouzek P."/>
            <person name="Sobotka R."/>
            <person name="Henderson W.M."/>
            <person name="Schmieder P."/>
            <person name="Williams S.M."/>
            <person name="Lauderdale J.D."/>
            <person name="Wilde H.D."/>
            <person name="Gerrin W."/>
            <person name="Kust A."/>
            <person name="Washington J.W."/>
            <person name="Wagner C."/>
            <person name="Geier B."/>
            <person name="Liebeke M."/>
            <person name="Enke H."/>
            <person name="Niedermeyer T.H.J."/>
            <person name="Wilde S.B."/>
        </authorList>
    </citation>
    <scope>NUCLEOTIDE SEQUENCE [LARGE SCALE GENOMIC DNA]</scope>
    <source>
        <strain evidence="3">Thurmond2011</strain>
    </source>
</reference>
<sequence>MSTSVLSSQNSQNVSVSQAAKSCYQVDQQVKLMSLEAEVESLLQQLQNLKLQRVGATQEE</sequence>
<dbReference type="AlphaFoldDB" id="A0AAP5MA34"/>